<evidence type="ECO:0000256" key="1">
    <source>
        <dbReference type="SAM" id="MobiDB-lite"/>
    </source>
</evidence>
<accession>A0ABY5JAY2</accession>
<dbReference type="RefSeq" id="WP_083328675.1">
    <property type="nucleotide sequence ID" value="NZ_CP076114.1"/>
</dbReference>
<proteinExistence type="predicted"/>
<sequence>MQRFEAENPLSYTYYLRERQGLLTDPRNLAFPSKRQRFDTLDRWLSLHNEAVLKAREDGYAYQAGMLFSPRSVAARSAVQAYLKAREALLEQGELPTLTKEQLAEFLSEAKQHATDCTVNCRAQFSSYMNWKRDNQSTFDYADYINAILKAADFGLALPEFALIDNKQTGIASGVERFKDYLSLLDRQRRLEQRLQEKYQSWVRASGENLQAPSGLVDAERAEWDLLEEERVELHQQAAWVVANTQPRRHLLWEPEQFQAKPVERLVKTGFPLREVSFPDTPGQSLRHLSVSVLQELLQPTTKRSASFAGNSDGKAAKDHADSDFHDWLLGMGAVEIKVQSGHWFDREGWFDVERFYQYVSTQKGYRVDSLQSPATRTEWGERLRQVLFQEDAQRQLRLFDSSPQAQLVRCLTPPQSSIHSGASVEAPSFSIIKGIPAGAEAYLDVDLARGEVELLKVDLPERSAAQDVQATYINYQDQCTTLNLGRFSVHLGVRAWGYAGASMLLAAKLDISPGNSGYGASLSPIEPATRAPGSASTAGNARSSQQVTGRAANVQIEDGLAASFNLFAGVQAGIKVSGALNWAPPKQLVLLRTAPAAPNPQAPNGGWLSLARLDAELAGAIGAGAEGEINLSLSNGCLILRLKAALIAGPGVSGSLAFAVGYEAVVELINLIRRELRENQYHHLDWIEGSAFDAISKLNLLGAVGIDVGMVYMMSLRGADVLGNLYEALTSSGKSGPIAHAITTYENQAELEQWFVDATPEALGPMLMTLLFEPEEFEVVDSKVIDGRVRENKKAYTEPECHLLQQRAIERVLGWIERHAQRNGVLDKAQRQFDEACSRMNRFGTKEPQPGQAYCTNRMRMDRFMAERVGNWGEEMDANNAMRERYSRRVRILGALRDGYCQRSDYYGITFVPGGQATYNGPGQ</sequence>
<evidence type="ECO:0000313" key="2">
    <source>
        <dbReference type="EMBL" id="UUD64790.1"/>
    </source>
</evidence>
<reference evidence="2" key="1">
    <citation type="submission" date="2021-05" db="EMBL/GenBank/DDBJ databases">
        <title>Complete genome sequence of Pseudomonas seleniipraecipitans strain D1-6.</title>
        <authorList>
            <person name="Lafi F."/>
            <person name="Eida A."/>
            <person name="Alam I."/>
            <person name="Hert H."/>
            <person name="Saad M."/>
        </authorList>
    </citation>
    <scope>NUCLEOTIDE SEQUENCE</scope>
    <source>
        <strain evidence="2">D1-6</strain>
    </source>
</reference>
<protein>
    <submittedName>
        <fullName evidence="2">Uncharacterized protein</fullName>
    </submittedName>
</protein>
<keyword evidence="3" id="KW-1185">Reference proteome</keyword>
<feature type="compositionally biased region" description="Polar residues" evidence="1">
    <location>
        <begin position="535"/>
        <end position="547"/>
    </location>
</feature>
<feature type="region of interest" description="Disordered" evidence="1">
    <location>
        <begin position="524"/>
        <end position="547"/>
    </location>
</feature>
<organism evidence="2 3">
    <name type="scientific">Phytopseudomonas seleniipraecipitans</name>
    <dbReference type="NCBI Taxonomy" id="640205"/>
    <lineage>
        <taxon>Bacteria</taxon>
        <taxon>Pseudomonadati</taxon>
        <taxon>Pseudomonadota</taxon>
        <taxon>Gammaproteobacteria</taxon>
        <taxon>Pseudomonadales</taxon>
        <taxon>Pseudomonadaceae</taxon>
        <taxon>Phytopseudomonas</taxon>
    </lineage>
</organism>
<dbReference type="EMBL" id="CP076114">
    <property type="protein sequence ID" value="UUD64790.1"/>
    <property type="molecule type" value="Genomic_DNA"/>
</dbReference>
<evidence type="ECO:0000313" key="3">
    <source>
        <dbReference type="Proteomes" id="UP000887421"/>
    </source>
</evidence>
<name>A0ABY5JAY2_9GAMM</name>
<dbReference type="Proteomes" id="UP000887421">
    <property type="component" value="Chromosome"/>
</dbReference>
<gene>
    <name evidence="2" type="ORF">D16iCDA_03580</name>
</gene>